<organism evidence="2 3">
    <name type="scientific">Candidatus Acidiferrum panamense</name>
    <dbReference type="NCBI Taxonomy" id="2741543"/>
    <lineage>
        <taxon>Bacteria</taxon>
        <taxon>Pseudomonadati</taxon>
        <taxon>Acidobacteriota</taxon>
        <taxon>Terriglobia</taxon>
        <taxon>Candidatus Acidiferrales</taxon>
        <taxon>Candidatus Acidiferrum</taxon>
    </lineage>
</organism>
<evidence type="ECO:0000313" key="3">
    <source>
        <dbReference type="Proteomes" id="UP000567293"/>
    </source>
</evidence>
<proteinExistence type="predicted"/>
<dbReference type="AlphaFoldDB" id="A0A7V8NRJ6"/>
<dbReference type="EMBL" id="JACDQQ010001393">
    <property type="protein sequence ID" value="MBA0086193.1"/>
    <property type="molecule type" value="Genomic_DNA"/>
</dbReference>
<reference evidence="2" key="1">
    <citation type="submission" date="2020-06" db="EMBL/GenBank/DDBJ databases">
        <title>Legume-microbial interactions unlock mineral nutrients during tropical forest succession.</title>
        <authorList>
            <person name="Epihov D.Z."/>
        </authorList>
    </citation>
    <scope>NUCLEOTIDE SEQUENCE [LARGE SCALE GENOMIC DNA]</scope>
    <source>
        <strain evidence="2">Pan2503</strain>
    </source>
</reference>
<gene>
    <name evidence="2" type="ORF">HRJ53_14495</name>
</gene>
<evidence type="ECO:0000256" key="1">
    <source>
        <dbReference type="SAM" id="MobiDB-lite"/>
    </source>
</evidence>
<sequence length="82" mass="8858">MFNVGDRVKLVGVVKDTVTDTPSGRVSVLIATDEMYGNPSKEYWLQESHLSLHAEEAQPAGGPPPLPAEVEVVAEPQAQDEE</sequence>
<evidence type="ECO:0000313" key="2">
    <source>
        <dbReference type="EMBL" id="MBA0086193.1"/>
    </source>
</evidence>
<feature type="compositionally biased region" description="Low complexity" evidence="1">
    <location>
        <begin position="68"/>
        <end position="82"/>
    </location>
</feature>
<keyword evidence="3" id="KW-1185">Reference proteome</keyword>
<name>A0A7V8NRJ6_9BACT</name>
<protein>
    <submittedName>
        <fullName evidence="2">Uncharacterized protein</fullName>
    </submittedName>
</protein>
<comment type="caution">
    <text evidence="2">The sequence shown here is derived from an EMBL/GenBank/DDBJ whole genome shotgun (WGS) entry which is preliminary data.</text>
</comment>
<dbReference type="Proteomes" id="UP000567293">
    <property type="component" value="Unassembled WGS sequence"/>
</dbReference>
<accession>A0A7V8NRJ6</accession>
<feature type="region of interest" description="Disordered" evidence="1">
    <location>
        <begin position="54"/>
        <end position="82"/>
    </location>
</feature>